<reference evidence="2" key="2">
    <citation type="submission" date="2008-12" db="EMBL/GenBank/DDBJ databases">
        <title>Improved gene annotation of the rice (Oryza sativa) genomes.</title>
        <authorList>
            <person name="Wang J."/>
            <person name="Li R."/>
            <person name="Fan W."/>
            <person name="Huang Q."/>
            <person name="Zhang J."/>
            <person name="Zhou Y."/>
            <person name="Hu Y."/>
            <person name="Zi S."/>
            <person name="Li J."/>
            <person name="Ni P."/>
            <person name="Zheng H."/>
            <person name="Zhang Y."/>
            <person name="Zhao M."/>
            <person name="Hao Q."/>
            <person name="McDermott J."/>
            <person name="Samudrala R."/>
            <person name="Kristiansen K."/>
            <person name="Wong G.K.-S."/>
        </authorList>
    </citation>
    <scope>NUCLEOTIDE SEQUENCE</scope>
</reference>
<dbReference type="EMBL" id="CM000138">
    <property type="protein sequence ID" value="EEE54789.1"/>
    <property type="molecule type" value="Genomic_DNA"/>
</dbReference>
<feature type="region of interest" description="Disordered" evidence="1">
    <location>
        <begin position="1"/>
        <end position="22"/>
    </location>
</feature>
<proteinExistence type="predicted"/>
<name>B9EXH6_ORYSJ</name>
<organism evidence="2">
    <name type="scientific">Oryza sativa subsp. japonica</name>
    <name type="common">Rice</name>
    <dbReference type="NCBI Taxonomy" id="39947"/>
    <lineage>
        <taxon>Eukaryota</taxon>
        <taxon>Viridiplantae</taxon>
        <taxon>Streptophyta</taxon>
        <taxon>Embryophyta</taxon>
        <taxon>Tracheophyta</taxon>
        <taxon>Spermatophyta</taxon>
        <taxon>Magnoliopsida</taxon>
        <taxon>Liliopsida</taxon>
        <taxon>Poales</taxon>
        <taxon>Poaceae</taxon>
        <taxon>BOP clade</taxon>
        <taxon>Oryzoideae</taxon>
        <taxon>Oryzeae</taxon>
        <taxon>Oryzinae</taxon>
        <taxon>Oryza</taxon>
        <taxon>Oryza sativa</taxon>
    </lineage>
</organism>
<feature type="region of interest" description="Disordered" evidence="1">
    <location>
        <begin position="42"/>
        <end position="112"/>
    </location>
</feature>
<feature type="compositionally biased region" description="Gly residues" evidence="1">
    <location>
        <begin position="1"/>
        <end position="10"/>
    </location>
</feature>
<accession>B9EXH6</accession>
<dbReference type="Proteomes" id="UP000007752">
    <property type="component" value="Chromosome 1"/>
</dbReference>
<evidence type="ECO:0000256" key="1">
    <source>
        <dbReference type="SAM" id="MobiDB-lite"/>
    </source>
</evidence>
<reference evidence="2" key="1">
    <citation type="journal article" date="2005" name="PLoS Biol.">
        <title>The genomes of Oryza sativa: a history of duplications.</title>
        <authorList>
            <person name="Yu J."/>
            <person name="Wang J."/>
            <person name="Lin W."/>
            <person name="Li S."/>
            <person name="Li H."/>
            <person name="Zhou J."/>
            <person name="Ni P."/>
            <person name="Dong W."/>
            <person name="Hu S."/>
            <person name="Zeng C."/>
            <person name="Zhang J."/>
            <person name="Zhang Y."/>
            <person name="Li R."/>
            <person name="Xu Z."/>
            <person name="Li S."/>
            <person name="Li X."/>
            <person name="Zheng H."/>
            <person name="Cong L."/>
            <person name="Lin L."/>
            <person name="Yin J."/>
            <person name="Geng J."/>
            <person name="Li G."/>
            <person name="Shi J."/>
            <person name="Liu J."/>
            <person name="Lv H."/>
            <person name="Li J."/>
            <person name="Wang J."/>
            <person name="Deng Y."/>
            <person name="Ran L."/>
            <person name="Shi X."/>
            <person name="Wang X."/>
            <person name="Wu Q."/>
            <person name="Li C."/>
            <person name="Ren X."/>
            <person name="Wang J."/>
            <person name="Wang X."/>
            <person name="Li D."/>
            <person name="Liu D."/>
            <person name="Zhang X."/>
            <person name="Ji Z."/>
            <person name="Zhao W."/>
            <person name="Sun Y."/>
            <person name="Zhang Z."/>
            <person name="Bao J."/>
            <person name="Han Y."/>
            <person name="Dong L."/>
            <person name="Ji J."/>
            <person name="Chen P."/>
            <person name="Wu S."/>
            <person name="Liu J."/>
            <person name="Xiao Y."/>
            <person name="Bu D."/>
            <person name="Tan J."/>
            <person name="Yang L."/>
            <person name="Ye C."/>
            <person name="Zhang J."/>
            <person name="Xu J."/>
            <person name="Zhou Y."/>
            <person name="Yu Y."/>
            <person name="Zhang B."/>
            <person name="Zhuang S."/>
            <person name="Wei H."/>
            <person name="Liu B."/>
            <person name="Lei M."/>
            <person name="Yu H."/>
            <person name="Li Y."/>
            <person name="Xu H."/>
            <person name="Wei S."/>
            <person name="He X."/>
            <person name="Fang L."/>
            <person name="Zhang Z."/>
            <person name="Zhang Y."/>
            <person name="Huang X."/>
            <person name="Su Z."/>
            <person name="Tong W."/>
            <person name="Li J."/>
            <person name="Tong Z."/>
            <person name="Li S."/>
            <person name="Ye J."/>
            <person name="Wang L."/>
            <person name="Fang L."/>
            <person name="Lei T."/>
            <person name="Chen C."/>
            <person name="Chen H."/>
            <person name="Xu Z."/>
            <person name="Li H."/>
            <person name="Huang H."/>
            <person name="Zhang F."/>
            <person name="Xu H."/>
            <person name="Li N."/>
            <person name="Zhao C."/>
            <person name="Li S."/>
            <person name="Dong L."/>
            <person name="Huang Y."/>
            <person name="Li L."/>
            <person name="Xi Y."/>
            <person name="Qi Q."/>
            <person name="Li W."/>
            <person name="Zhang B."/>
            <person name="Hu W."/>
            <person name="Zhang Y."/>
            <person name="Tian X."/>
            <person name="Jiao Y."/>
            <person name="Liang X."/>
            <person name="Jin J."/>
            <person name="Gao L."/>
            <person name="Zheng W."/>
            <person name="Hao B."/>
            <person name="Liu S."/>
            <person name="Wang W."/>
            <person name="Yuan L."/>
            <person name="Cao M."/>
            <person name="McDermott J."/>
            <person name="Samudrala R."/>
            <person name="Wang J."/>
            <person name="Wong G.K."/>
            <person name="Yang H."/>
        </authorList>
    </citation>
    <scope>NUCLEOTIDE SEQUENCE [LARGE SCALE GENOMIC DNA]</scope>
</reference>
<dbReference type="AlphaFoldDB" id="B9EXH6"/>
<protein>
    <submittedName>
        <fullName evidence="2">Uncharacterized protein</fullName>
    </submittedName>
</protein>
<gene>
    <name evidence="2" type="ORF">OsJ_02189</name>
</gene>
<evidence type="ECO:0000313" key="2">
    <source>
        <dbReference type="EMBL" id="EEE54789.1"/>
    </source>
</evidence>
<sequence>MELVGEGKGQGQPAAPSCHSPAAVAWQGAAAEVGFYWVGRRQRHASGKASDESSCSLANDGVGGDGDDGDGNDNRDGDDNGGATAGTGGDGDNDGEGGAACPNCAGQRGRMA</sequence>